<keyword evidence="3" id="KW-1185">Reference proteome</keyword>
<comment type="caution">
    <text evidence="2">The sequence shown here is derived from an EMBL/GenBank/DDBJ whole genome shotgun (WGS) entry which is preliminary data.</text>
</comment>
<sequence>MERRIDYDRLIGRLLQNHHSLRYSTPNVYWWQRPHPSLLFHPSVVSRPCEANSGKKEYIYIYIYILPLPPRRIHHGGGGKPTWFEEEFELIRQEAGDKLQAPSQEEEQQQPGDGFAPRFDGLRFIETLITAHR</sequence>
<dbReference type="AlphaFoldDB" id="A0A4S8KC93"/>
<gene>
    <name evidence="2" type="ORF">C4D60_Mb04t15450</name>
</gene>
<reference evidence="2 3" key="1">
    <citation type="journal article" date="2019" name="Nat. Plants">
        <title>Genome sequencing of Musa balbisiana reveals subgenome evolution and function divergence in polyploid bananas.</title>
        <authorList>
            <person name="Yao X."/>
        </authorList>
    </citation>
    <scope>NUCLEOTIDE SEQUENCE [LARGE SCALE GENOMIC DNA]</scope>
    <source>
        <strain evidence="3">cv. DH-PKW</strain>
        <tissue evidence="2">Leaves</tissue>
    </source>
</reference>
<protein>
    <submittedName>
        <fullName evidence="2">Uncharacterized protein</fullName>
    </submittedName>
</protein>
<name>A0A4S8KC93_MUSBA</name>
<dbReference type="EMBL" id="PYDT01000001">
    <property type="protein sequence ID" value="THU72747.1"/>
    <property type="molecule type" value="Genomic_DNA"/>
</dbReference>
<feature type="region of interest" description="Disordered" evidence="1">
    <location>
        <begin position="95"/>
        <end position="118"/>
    </location>
</feature>
<organism evidence="2 3">
    <name type="scientific">Musa balbisiana</name>
    <name type="common">Banana</name>
    <dbReference type="NCBI Taxonomy" id="52838"/>
    <lineage>
        <taxon>Eukaryota</taxon>
        <taxon>Viridiplantae</taxon>
        <taxon>Streptophyta</taxon>
        <taxon>Embryophyta</taxon>
        <taxon>Tracheophyta</taxon>
        <taxon>Spermatophyta</taxon>
        <taxon>Magnoliopsida</taxon>
        <taxon>Liliopsida</taxon>
        <taxon>Zingiberales</taxon>
        <taxon>Musaceae</taxon>
        <taxon>Musa</taxon>
    </lineage>
</organism>
<dbReference type="PANTHER" id="PTHR34683:SF2">
    <property type="entry name" value="EXPRESSED PROTEIN"/>
    <property type="match status" value="1"/>
</dbReference>
<evidence type="ECO:0000313" key="2">
    <source>
        <dbReference type="EMBL" id="THU72747.1"/>
    </source>
</evidence>
<dbReference type="Proteomes" id="UP000317650">
    <property type="component" value="Chromosome 4"/>
</dbReference>
<evidence type="ECO:0000256" key="1">
    <source>
        <dbReference type="SAM" id="MobiDB-lite"/>
    </source>
</evidence>
<dbReference type="PANTHER" id="PTHR34683">
    <property type="entry name" value="EXPRESSED PROTEIN-RELATED"/>
    <property type="match status" value="1"/>
</dbReference>
<evidence type="ECO:0000313" key="3">
    <source>
        <dbReference type="Proteomes" id="UP000317650"/>
    </source>
</evidence>
<proteinExistence type="predicted"/>
<accession>A0A4S8KC93</accession>